<proteinExistence type="predicted"/>
<reference evidence="1" key="1">
    <citation type="submission" date="2011-04" db="EMBL/GenBank/DDBJ databases">
        <title>Evolution of plant cell wall degrading machinery underlies the functional diversity of forest fungi.</title>
        <authorList>
            <consortium name="US DOE Joint Genome Institute (JGI-PGF)"/>
            <person name="Eastwood D.C."/>
            <person name="Floudas D."/>
            <person name="Binder M."/>
            <person name="Majcherczyk A."/>
            <person name="Schneider P."/>
            <person name="Aerts A."/>
            <person name="Asiegbu F.O."/>
            <person name="Baker S.E."/>
            <person name="Barry K."/>
            <person name="Bendiksby M."/>
            <person name="Blumentritt M."/>
            <person name="Coutinho P.M."/>
            <person name="Cullen D."/>
            <person name="Cullen D."/>
            <person name="Gathman A."/>
            <person name="Goodell B."/>
            <person name="Henrissat B."/>
            <person name="Ihrmark K."/>
            <person name="Kauserud H."/>
            <person name="Kohler A."/>
            <person name="LaButti K."/>
            <person name="Lapidus A."/>
            <person name="Lavin J.L."/>
            <person name="Lee Y.-H."/>
            <person name="Lindquist E."/>
            <person name="Lilly W."/>
            <person name="Lucas S."/>
            <person name="Morin E."/>
            <person name="Murat C."/>
            <person name="Oguiza J.A."/>
            <person name="Park J."/>
            <person name="Pisabarro A.G."/>
            <person name="Riley R."/>
            <person name="Rosling A."/>
            <person name="Salamov A."/>
            <person name="Schmidt O."/>
            <person name="Schmutz J."/>
            <person name="Skrede I."/>
            <person name="Stenlid J."/>
            <person name="Wiebenga A."/>
            <person name="Xie X."/>
            <person name="Kues U."/>
            <person name="Hibbett D.S."/>
            <person name="Hoffmeister D."/>
            <person name="Hogberg N."/>
            <person name="Martin F."/>
            <person name="Grigoriev I.V."/>
            <person name="Watkinson S.C."/>
        </authorList>
    </citation>
    <scope>NUCLEOTIDE SEQUENCE</scope>
    <source>
        <strain evidence="1">S7.9</strain>
    </source>
</reference>
<dbReference type="HOGENOM" id="CLU_2869010_0_0_1"/>
<dbReference type="Proteomes" id="UP000008064">
    <property type="component" value="Unassembled WGS sequence"/>
</dbReference>
<name>F8NZL8_SERL9</name>
<dbReference type="KEGG" id="sla:SERLADRAFT_469169"/>
<protein>
    <submittedName>
        <fullName evidence="1">Uncharacterized protein</fullName>
    </submittedName>
</protein>
<evidence type="ECO:0000313" key="1">
    <source>
        <dbReference type="EMBL" id="EGO23349.1"/>
    </source>
</evidence>
<dbReference type="RefSeq" id="XP_007319111.1">
    <property type="nucleotide sequence ID" value="XM_007319049.1"/>
</dbReference>
<dbReference type="EMBL" id="GL945435">
    <property type="protein sequence ID" value="EGO23349.1"/>
    <property type="molecule type" value="Genomic_DNA"/>
</dbReference>
<organism>
    <name type="scientific">Serpula lacrymans var. lacrymans (strain S7.9)</name>
    <name type="common">Dry rot fungus</name>
    <dbReference type="NCBI Taxonomy" id="578457"/>
    <lineage>
        <taxon>Eukaryota</taxon>
        <taxon>Fungi</taxon>
        <taxon>Dikarya</taxon>
        <taxon>Basidiomycota</taxon>
        <taxon>Agaricomycotina</taxon>
        <taxon>Agaricomycetes</taxon>
        <taxon>Agaricomycetidae</taxon>
        <taxon>Boletales</taxon>
        <taxon>Coniophorineae</taxon>
        <taxon>Serpulaceae</taxon>
        <taxon>Serpula</taxon>
    </lineage>
</organism>
<sequence length="64" mass="7084">MLFRGAYYLIPWCSIRVVQSSLMVSTPLHDEVHEIAQAYWVPSAIHPITPTAGTLTLEAIGIFA</sequence>
<accession>F8NZL8</accession>
<dbReference type="AlphaFoldDB" id="F8NZL8"/>
<gene>
    <name evidence="1" type="ORF">SERLADRAFT_469169</name>
</gene>
<dbReference type="GeneID" id="18819546"/>